<dbReference type="RefSeq" id="WP_379875881.1">
    <property type="nucleotide sequence ID" value="NZ_JBHUIP010000006.1"/>
</dbReference>
<dbReference type="Gene3D" id="3.30.565.10">
    <property type="entry name" value="Histidine kinase-like ATPase, C-terminal domain"/>
    <property type="match status" value="1"/>
</dbReference>
<evidence type="ECO:0000256" key="5">
    <source>
        <dbReference type="ARBA" id="ARBA00022679"/>
    </source>
</evidence>
<gene>
    <name evidence="15" type="ORF">ACFSM5_08435</name>
</gene>
<evidence type="ECO:0000256" key="4">
    <source>
        <dbReference type="ARBA" id="ARBA00022553"/>
    </source>
</evidence>
<accession>A0ABW5DP64</accession>
<keyword evidence="9 15" id="KW-0067">ATP-binding</keyword>
<dbReference type="SMART" id="SM00388">
    <property type="entry name" value="HisKA"/>
    <property type="match status" value="1"/>
</dbReference>
<dbReference type="EMBL" id="JBHUIP010000006">
    <property type="protein sequence ID" value="MFD2262912.1"/>
    <property type="molecule type" value="Genomic_DNA"/>
</dbReference>
<keyword evidence="16" id="KW-1185">Reference proteome</keyword>
<evidence type="ECO:0000256" key="3">
    <source>
        <dbReference type="ARBA" id="ARBA00012438"/>
    </source>
</evidence>
<keyword evidence="11" id="KW-0902">Two-component regulatory system</keyword>
<keyword evidence="8" id="KW-0418">Kinase</keyword>
<keyword evidence="12 13" id="KW-0472">Membrane</keyword>
<evidence type="ECO:0000256" key="11">
    <source>
        <dbReference type="ARBA" id="ARBA00023012"/>
    </source>
</evidence>
<dbReference type="GO" id="GO:0005524">
    <property type="term" value="F:ATP binding"/>
    <property type="evidence" value="ECO:0007669"/>
    <property type="project" value="UniProtKB-KW"/>
</dbReference>
<evidence type="ECO:0000256" key="10">
    <source>
        <dbReference type="ARBA" id="ARBA00022989"/>
    </source>
</evidence>
<dbReference type="InterPro" id="IPR003661">
    <property type="entry name" value="HisK_dim/P_dom"/>
</dbReference>
<feature type="transmembrane region" description="Helical" evidence="13">
    <location>
        <begin position="30"/>
        <end position="51"/>
    </location>
</feature>
<evidence type="ECO:0000256" key="2">
    <source>
        <dbReference type="ARBA" id="ARBA00004141"/>
    </source>
</evidence>
<keyword evidence="5" id="KW-0808">Transferase</keyword>
<comment type="caution">
    <text evidence="15">The sequence shown here is derived from an EMBL/GenBank/DDBJ whole genome shotgun (WGS) entry which is preliminary data.</text>
</comment>
<dbReference type="Gene3D" id="1.10.287.130">
    <property type="match status" value="1"/>
</dbReference>
<dbReference type="InterPro" id="IPR005467">
    <property type="entry name" value="His_kinase_dom"/>
</dbReference>
<dbReference type="Gene3D" id="1.20.120.620">
    <property type="entry name" value="Backbone structure of the membrane domain of e. Coli histidine kinase receptor kdpd"/>
    <property type="match status" value="1"/>
</dbReference>
<evidence type="ECO:0000256" key="13">
    <source>
        <dbReference type="SAM" id="Phobius"/>
    </source>
</evidence>
<dbReference type="InterPro" id="IPR038318">
    <property type="entry name" value="KdpD_sf"/>
</dbReference>
<dbReference type="PROSITE" id="PS50109">
    <property type="entry name" value="HIS_KIN"/>
    <property type="match status" value="1"/>
</dbReference>
<dbReference type="Pfam" id="PF13493">
    <property type="entry name" value="DUF4118"/>
    <property type="match status" value="1"/>
</dbReference>
<name>A0ABW5DP64_9PROT</name>
<organism evidence="15 16">
    <name type="scientific">Lacibacterium aquatile</name>
    <dbReference type="NCBI Taxonomy" id="1168082"/>
    <lineage>
        <taxon>Bacteria</taxon>
        <taxon>Pseudomonadati</taxon>
        <taxon>Pseudomonadota</taxon>
        <taxon>Alphaproteobacteria</taxon>
        <taxon>Rhodospirillales</taxon>
        <taxon>Rhodospirillaceae</taxon>
    </lineage>
</organism>
<reference evidence="16" key="1">
    <citation type="journal article" date="2019" name="Int. J. Syst. Evol. Microbiol.">
        <title>The Global Catalogue of Microorganisms (GCM) 10K type strain sequencing project: providing services to taxonomists for standard genome sequencing and annotation.</title>
        <authorList>
            <consortium name="The Broad Institute Genomics Platform"/>
            <consortium name="The Broad Institute Genome Sequencing Center for Infectious Disease"/>
            <person name="Wu L."/>
            <person name="Ma J."/>
        </authorList>
    </citation>
    <scope>NUCLEOTIDE SEQUENCE [LARGE SCALE GENOMIC DNA]</scope>
    <source>
        <strain evidence="16">CGMCC 1.19062</strain>
    </source>
</reference>
<evidence type="ECO:0000256" key="9">
    <source>
        <dbReference type="ARBA" id="ARBA00022840"/>
    </source>
</evidence>
<dbReference type="PANTHER" id="PTHR45569:SF1">
    <property type="entry name" value="SENSOR PROTEIN KDPD"/>
    <property type="match status" value="1"/>
</dbReference>
<evidence type="ECO:0000256" key="7">
    <source>
        <dbReference type="ARBA" id="ARBA00022741"/>
    </source>
</evidence>
<dbReference type="InterPro" id="IPR036097">
    <property type="entry name" value="HisK_dim/P_sf"/>
</dbReference>
<dbReference type="CDD" id="cd00082">
    <property type="entry name" value="HisKA"/>
    <property type="match status" value="1"/>
</dbReference>
<keyword evidence="10 13" id="KW-1133">Transmembrane helix</keyword>
<keyword evidence="6 13" id="KW-0812">Transmembrane</keyword>
<feature type="transmembrane region" description="Helical" evidence="13">
    <location>
        <begin position="109"/>
        <end position="129"/>
    </location>
</feature>
<protein>
    <recommendedName>
        <fullName evidence="3">histidine kinase</fullName>
        <ecNumber evidence="3">2.7.13.3</ecNumber>
    </recommendedName>
</protein>
<comment type="catalytic activity">
    <reaction evidence="1">
        <text>ATP + protein L-histidine = ADP + protein N-phospho-L-histidine.</text>
        <dbReference type="EC" id="2.7.13.3"/>
    </reaction>
</comment>
<dbReference type="Pfam" id="PF00512">
    <property type="entry name" value="HisKA"/>
    <property type="match status" value="1"/>
</dbReference>
<dbReference type="SUPFAM" id="SSF47384">
    <property type="entry name" value="Homodimeric domain of signal transducing histidine kinase"/>
    <property type="match status" value="1"/>
</dbReference>
<evidence type="ECO:0000313" key="15">
    <source>
        <dbReference type="EMBL" id="MFD2262912.1"/>
    </source>
</evidence>
<comment type="subcellular location">
    <subcellularLocation>
        <location evidence="2">Membrane</location>
        <topology evidence="2">Multi-pass membrane protein</topology>
    </subcellularLocation>
</comment>
<feature type="domain" description="Histidine kinase" evidence="14">
    <location>
        <begin position="298"/>
        <end position="513"/>
    </location>
</feature>
<evidence type="ECO:0000256" key="8">
    <source>
        <dbReference type="ARBA" id="ARBA00022777"/>
    </source>
</evidence>
<sequence>MATAVILGYLAAMSMRQLQSQYLGRSLFSGVPGYIAALAFVGLTTMVAAIVEQAAPVTHVSMFFLLPVLGTALRWGLGPSLFAAALSIGCCSLFYAPVFSFQVNAPSDIADLFVFAFIALIAGPAADNLRTKVANLRRQEHEFRDLYALGREVMAAGSLTEIYQAIIRHLSEIVGRPVEVQMIGDEPLLGAKPQQDRLIAQTLAREISVDGLHSSRLIALPDGRRLLCRGLQISDRNLAVLLVDVSGSSDLDEERAQHALSILEDGAASFERFGIAAAIEEGRMRAKTDELRDMLISTVSHDLRTPLAGIMGAATVLQGADKVAQDPRLSGLARLMQEESERLDQIIQTLLDATRIRAGSLYPKLDWVEVPDLLQSVLHRCRQRLKEHRVKVTIAPDLPLLQIDPALAAQALTNLLDNASKYAPIGTVIAVSARQEQENVVLAVIDQGSGFPQDEALHLFEAFYRGDRSDVPGTGLGLAIARVFIETNKGTITASSAGEGQGTRIEVRFPVTAPPQRDEDLDEEP</sequence>
<dbReference type="PANTHER" id="PTHR45569">
    <property type="entry name" value="SENSOR PROTEIN KDPD"/>
    <property type="match status" value="1"/>
</dbReference>
<evidence type="ECO:0000256" key="1">
    <source>
        <dbReference type="ARBA" id="ARBA00000085"/>
    </source>
</evidence>
<dbReference type="PRINTS" id="PR00344">
    <property type="entry name" value="BCTRLSENSOR"/>
</dbReference>
<dbReference type="InterPro" id="IPR052023">
    <property type="entry name" value="Histidine_kinase_KdpD"/>
</dbReference>
<dbReference type="InterPro" id="IPR025201">
    <property type="entry name" value="KdpD_TM"/>
</dbReference>
<proteinExistence type="predicted"/>
<dbReference type="Pfam" id="PF02518">
    <property type="entry name" value="HATPase_c"/>
    <property type="match status" value="1"/>
</dbReference>
<evidence type="ECO:0000313" key="16">
    <source>
        <dbReference type="Proteomes" id="UP001597295"/>
    </source>
</evidence>
<evidence type="ECO:0000256" key="6">
    <source>
        <dbReference type="ARBA" id="ARBA00022692"/>
    </source>
</evidence>
<keyword evidence="7" id="KW-0547">Nucleotide-binding</keyword>
<dbReference type="InterPro" id="IPR036890">
    <property type="entry name" value="HATPase_C_sf"/>
</dbReference>
<dbReference type="InterPro" id="IPR004358">
    <property type="entry name" value="Sig_transdc_His_kin-like_C"/>
</dbReference>
<evidence type="ECO:0000259" key="14">
    <source>
        <dbReference type="PROSITE" id="PS50109"/>
    </source>
</evidence>
<dbReference type="SUPFAM" id="SSF55874">
    <property type="entry name" value="ATPase domain of HSP90 chaperone/DNA topoisomerase II/histidine kinase"/>
    <property type="match status" value="1"/>
</dbReference>
<dbReference type="Proteomes" id="UP001597295">
    <property type="component" value="Unassembled WGS sequence"/>
</dbReference>
<dbReference type="EC" id="2.7.13.3" evidence="3"/>
<keyword evidence="4" id="KW-0597">Phosphoprotein</keyword>
<feature type="transmembrane region" description="Helical" evidence="13">
    <location>
        <begin position="72"/>
        <end position="97"/>
    </location>
</feature>
<dbReference type="InterPro" id="IPR003594">
    <property type="entry name" value="HATPase_dom"/>
</dbReference>
<evidence type="ECO:0000256" key="12">
    <source>
        <dbReference type="ARBA" id="ARBA00023136"/>
    </source>
</evidence>
<dbReference type="SMART" id="SM00387">
    <property type="entry name" value="HATPase_c"/>
    <property type="match status" value="1"/>
</dbReference>